<organism evidence="1 2">
    <name type="scientific">Dendrobium catenatum</name>
    <dbReference type="NCBI Taxonomy" id="906689"/>
    <lineage>
        <taxon>Eukaryota</taxon>
        <taxon>Viridiplantae</taxon>
        <taxon>Streptophyta</taxon>
        <taxon>Embryophyta</taxon>
        <taxon>Tracheophyta</taxon>
        <taxon>Spermatophyta</taxon>
        <taxon>Magnoliopsida</taxon>
        <taxon>Liliopsida</taxon>
        <taxon>Asparagales</taxon>
        <taxon>Orchidaceae</taxon>
        <taxon>Epidendroideae</taxon>
        <taxon>Malaxideae</taxon>
        <taxon>Dendrobiinae</taxon>
        <taxon>Dendrobium</taxon>
    </lineage>
</organism>
<reference evidence="1 2" key="1">
    <citation type="journal article" date="2016" name="Sci. Rep.">
        <title>The Dendrobium catenatum Lindl. genome sequence provides insights into polysaccharide synthase, floral development and adaptive evolution.</title>
        <authorList>
            <person name="Zhang G.Q."/>
            <person name="Xu Q."/>
            <person name="Bian C."/>
            <person name="Tsai W.C."/>
            <person name="Yeh C.M."/>
            <person name="Liu K.W."/>
            <person name="Yoshida K."/>
            <person name="Zhang L.S."/>
            <person name="Chang S.B."/>
            <person name="Chen F."/>
            <person name="Shi Y."/>
            <person name="Su Y.Y."/>
            <person name="Zhang Y.Q."/>
            <person name="Chen L.J."/>
            <person name="Yin Y."/>
            <person name="Lin M."/>
            <person name="Huang H."/>
            <person name="Deng H."/>
            <person name="Wang Z.W."/>
            <person name="Zhu S.L."/>
            <person name="Zhao X."/>
            <person name="Deng C."/>
            <person name="Niu S.C."/>
            <person name="Huang J."/>
            <person name="Wang M."/>
            <person name="Liu G.H."/>
            <person name="Yang H.J."/>
            <person name="Xiao X.J."/>
            <person name="Hsiao Y.Y."/>
            <person name="Wu W.L."/>
            <person name="Chen Y.Y."/>
            <person name="Mitsuda N."/>
            <person name="Ohme-Takagi M."/>
            <person name="Luo Y.B."/>
            <person name="Van de Peer Y."/>
            <person name="Liu Z.J."/>
        </authorList>
    </citation>
    <scope>NUCLEOTIDE SEQUENCE [LARGE SCALE GENOMIC DNA]</scope>
    <source>
        <tissue evidence="1">The whole plant</tissue>
    </source>
</reference>
<dbReference type="EMBL" id="KZ503190">
    <property type="protein sequence ID" value="PKU67520.1"/>
    <property type="molecule type" value="Genomic_DNA"/>
</dbReference>
<dbReference type="Proteomes" id="UP000233837">
    <property type="component" value="Unassembled WGS sequence"/>
</dbReference>
<reference evidence="1 2" key="2">
    <citation type="journal article" date="2017" name="Nature">
        <title>The Apostasia genome and the evolution of orchids.</title>
        <authorList>
            <person name="Zhang G.Q."/>
            <person name="Liu K.W."/>
            <person name="Li Z."/>
            <person name="Lohaus R."/>
            <person name="Hsiao Y.Y."/>
            <person name="Niu S.C."/>
            <person name="Wang J.Y."/>
            <person name="Lin Y.C."/>
            <person name="Xu Q."/>
            <person name="Chen L.J."/>
            <person name="Yoshida K."/>
            <person name="Fujiwara S."/>
            <person name="Wang Z.W."/>
            <person name="Zhang Y.Q."/>
            <person name="Mitsuda N."/>
            <person name="Wang M."/>
            <person name="Liu G.H."/>
            <person name="Pecoraro L."/>
            <person name="Huang H.X."/>
            <person name="Xiao X.J."/>
            <person name="Lin M."/>
            <person name="Wu X.Y."/>
            <person name="Wu W.L."/>
            <person name="Chen Y.Y."/>
            <person name="Chang S.B."/>
            <person name="Sakamoto S."/>
            <person name="Ohme-Takagi M."/>
            <person name="Yagi M."/>
            <person name="Zeng S.J."/>
            <person name="Shen C.Y."/>
            <person name="Yeh C.M."/>
            <person name="Luo Y.B."/>
            <person name="Tsai W.C."/>
            <person name="Van de Peer Y."/>
            <person name="Liu Z.J."/>
        </authorList>
    </citation>
    <scope>NUCLEOTIDE SEQUENCE [LARGE SCALE GENOMIC DNA]</scope>
    <source>
        <tissue evidence="1">The whole plant</tissue>
    </source>
</reference>
<gene>
    <name evidence="1" type="ORF">MA16_Dca016244</name>
</gene>
<evidence type="ECO:0000313" key="1">
    <source>
        <dbReference type="EMBL" id="PKU67520.1"/>
    </source>
</evidence>
<dbReference type="AlphaFoldDB" id="A0A2I0VVT0"/>
<sequence>MASARRRSNYIESMKQPDGGIVTKQEEILKVVHGFFEQKWSGQVVVDDGWPSLESQRNCLGRFAGFLYSEVTREEIWMVVCSLGRNRAPGRDGVTASFFKFFWEIVG</sequence>
<proteinExistence type="predicted"/>
<evidence type="ECO:0000313" key="2">
    <source>
        <dbReference type="Proteomes" id="UP000233837"/>
    </source>
</evidence>
<name>A0A2I0VVT0_9ASPA</name>
<protein>
    <submittedName>
        <fullName evidence="1">Uncharacterized protein</fullName>
    </submittedName>
</protein>
<accession>A0A2I0VVT0</accession>
<keyword evidence="2" id="KW-1185">Reference proteome</keyword>